<dbReference type="AlphaFoldDB" id="A0A0G1BPW7"/>
<evidence type="ECO:0000313" key="2">
    <source>
        <dbReference type="EMBL" id="KKS39533.1"/>
    </source>
</evidence>
<accession>A0A0G1BPW7</accession>
<gene>
    <name evidence="2" type="ORF">UV02_C0067G0006</name>
</gene>
<dbReference type="SUPFAM" id="SSF52091">
    <property type="entry name" value="SpoIIaa-like"/>
    <property type="match status" value="1"/>
</dbReference>
<feature type="domain" description="STAS" evidence="1">
    <location>
        <begin position="1"/>
        <end position="89"/>
    </location>
</feature>
<proteinExistence type="predicted"/>
<sequence length="120" mass="13906">MKKALVISIKKEIAPVISSRDIINRLARAIEEADSKKIMLDFNKVEFVSRSATHALIKLKEKYNKSWNIFNKKKIVFININRSFEKMVQSVVASKKFMNRKVEFNPEMVSADALFDKNIV</sequence>
<evidence type="ECO:0000313" key="3">
    <source>
        <dbReference type="Proteomes" id="UP000034516"/>
    </source>
</evidence>
<dbReference type="PROSITE" id="PS50801">
    <property type="entry name" value="STAS"/>
    <property type="match status" value="1"/>
</dbReference>
<dbReference type="InterPro" id="IPR002645">
    <property type="entry name" value="STAS_dom"/>
</dbReference>
<dbReference type="Proteomes" id="UP000034516">
    <property type="component" value="Unassembled WGS sequence"/>
</dbReference>
<reference evidence="2 3" key="1">
    <citation type="journal article" date="2015" name="Nature">
        <title>rRNA introns, odd ribosomes, and small enigmatic genomes across a large radiation of phyla.</title>
        <authorList>
            <person name="Brown C.T."/>
            <person name="Hug L.A."/>
            <person name="Thomas B.C."/>
            <person name="Sharon I."/>
            <person name="Castelle C.J."/>
            <person name="Singh A."/>
            <person name="Wilkins M.J."/>
            <person name="Williams K.H."/>
            <person name="Banfield J.F."/>
        </authorList>
    </citation>
    <scope>NUCLEOTIDE SEQUENCE [LARGE SCALE GENOMIC DNA]</scope>
</reference>
<dbReference type="EMBL" id="LCCW01000067">
    <property type="protein sequence ID" value="KKS39533.1"/>
    <property type="molecule type" value="Genomic_DNA"/>
</dbReference>
<name>A0A0G1BPW7_9BACT</name>
<dbReference type="Gene3D" id="3.30.750.24">
    <property type="entry name" value="STAS domain"/>
    <property type="match status" value="1"/>
</dbReference>
<dbReference type="Pfam" id="PF01740">
    <property type="entry name" value="STAS"/>
    <property type="match status" value="1"/>
</dbReference>
<organism evidence="2 3">
    <name type="scientific">Candidatus Kuenenbacteria bacterium GW2011_GWA2_42_15</name>
    <dbReference type="NCBI Taxonomy" id="1618677"/>
    <lineage>
        <taxon>Bacteria</taxon>
        <taxon>Candidatus Kueneniibacteriota</taxon>
    </lineage>
</organism>
<comment type="caution">
    <text evidence="2">The sequence shown here is derived from an EMBL/GenBank/DDBJ whole genome shotgun (WGS) entry which is preliminary data.</text>
</comment>
<protein>
    <recommendedName>
        <fullName evidence="1">STAS domain-containing protein</fullName>
    </recommendedName>
</protein>
<dbReference type="InterPro" id="IPR036513">
    <property type="entry name" value="STAS_dom_sf"/>
</dbReference>
<evidence type="ECO:0000259" key="1">
    <source>
        <dbReference type="PROSITE" id="PS50801"/>
    </source>
</evidence>